<sequence length="165" mass="18259">MKIGGAGVYSDDATDLGYVNAITRICEAFFVTGHHSQLYRIADGSWDWFHKGKLPQAPETYDYLIYGDLVGGSEDDIYMGVILSPTSMNRPLTEEEEAEMRRHMPSERRTKVPVASTKADFIIGTVKNGGLLPRHDPESSIPNRRRSPISSSRRKARSGPSAAMA</sequence>
<protein>
    <submittedName>
        <fullName evidence="2">Uncharacterized protein</fullName>
    </submittedName>
</protein>
<accession>A0AAU7RZM2</accession>
<keyword evidence="2" id="KW-0614">Plasmid</keyword>
<dbReference type="RefSeq" id="WP_349959874.1">
    <property type="nucleotide sequence ID" value="NZ_CP157961.1"/>
</dbReference>
<feature type="region of interest" description="Disordered" evidence="1">
    <location>
        <begin position="127"/>
        <end position="165"/>
    </location>
</feature>
<evidence type="ECO:0000313" key="2">
    <source>
        <dbReference type="EMBL" id="XBT95594.1"/>
    </source>
</evidence>
<reference evidence="2" key="1">
    <citation type="submission" date="2024-06" db="EMBL/GenBank/DDBJ databases">
        <authorList>
            <person name="Li T."/>
            <person name="Gao R."/>
        </authorList>
    </citation>
    <scope>NUCLEOTIDE SEQUENCE</scope>
    <source>
        <strain evidence="2">ZPR3</strain>
        <plasmid evidence="2">unnamed1</plasmid>
    </source>
</reference>
<name>A0AAU7RZM2_9HYPH</name>
<evidence type="ECO:0000256" key="1">
    <source>
        <dbReference type="SAM" id="MobiDB-lite"/>
    </source>
</evidence>
<geneLocation type="plasmid" evidence="2">
    <name>unnamed1</name>
</geneLocation>
<feature type="compositionally biased region" description="Basic residues" evidence="1">
    <location>
        <begin position="143"/>
        <end position="157"/>
    </location>
</feature>
<gene>
    <name evidence="2" type="ORF">ABM479_27055</name>
</gene>
<proteinExistence type="predicted"/>
<dbReference type="EMBL" id="CP157961">
    <property type="protein sequence ID" value="XBT95594.1"/>
    <property type="molecule type" value="Genomic_DNA"/>
</dbReference>
<organism evidence="2">
    <name type="scientific">Rhizobium sp. ZPR3</name>
    <dbReference type="NCBI Taxonomy" id="3158967"/>
    <lineage>
        <taxon>Bacteria</taxon>
        <taxon>Pseudomonadati</taxon>
        <taxon>Pseudomonadota</taxon>
        <taxon>Alphaproteobacteria</taxon>
        <taxon>Hyphomicrobiales</taxon>
        <taxon>Rhizobiaceae</taxon>
        <taxon>Rhizobium/Agrobacterium group</taxon>
        <taxon>Rhizobium</taxon>
    </lineage>
</organism>
<dbReference type="AlphaFoldDB" id="A0AAU7RZM2"/>